<evidence type="ECO:0000313" key="2">
    <source>
        <dbReference type="EMBL" id="GLR88488.1"/>
    </source>
</evidence>
<proteinExistence type="predicted"/>
<keyword evidence="1" id="KW-0732">Signal</keyword>
<feature type="signal peptide" evidence="1">
    <location>
        <begin position="1"/>
        <end position="24"/>
    </location>
</feature>
<dbReference type="EMBL" id="BSOW01000019">
    <property type="protein sequence ID" value="GLR88488.1"/>
    <property type="molecule type" value="Genomic_DNA"/>
</dbReference>
<keyword evidence="3" id="KW-1185">Reference proteome</keyword>
<gene>
    <name evidence="2" type="ORF">GCM10007857_52000</name>
</gene>
<evidence type="ECO:0000313" key="3">
    <source>
        <dbReference type="Proteomes" id="UP001156905"/>
    </source>
</evidence>
<comment type="caution">
    <text evidence="2">The sequence shown here is derived from an EMBL/GenBank/DDBJ whole genome shotgun (WGS) entry which is preliminary data.</text>
</comment>
<evidence type="ECO:0000256" key="1">
    <source>
        <dbReference type="SAM" id="SignalP"/>
    </source>
</evidence>
<dbReference type="Proteomes" id="UP001156905">
    <property type="component" value="Unassembled WGS sequence"/>
</dbReference>
<dbReference type="RefSeq" id="WP_284270095.1">
    <property type="nucleotide sequence ID" value="NZ_BSOW01000019.1"/>
</dbReference>
<protein>
    <submittedName>
        <fullName evidence="2">Uncharacterized protein</fullName>
    </submittedName>
</protein>
<feature type="chain" id="PRO_5047480932" evidence="1">
    <location>
        <begin position="25"/>
        <end position="79"/>
    </location>
</feature>
<accession>A0ABQ6B3Z1</accession>
<reference evidence="3" key="1">
    <citation type="journal article" date="2019" name="Int. J. Syst. Evol. Microbiol.">
        <title>The Global Catalogue of Microorganisms (GCM) 10K type strain sequencing project: providing services to taxonomists for standard genome sequencing and annotation.</title>
        <authorList>
            <consortium name="The Broad Institute Genomics Platform"/>
            <consortium name="The Broad Institute Genome Sequencing Center for Infectious Disease"/>
            <person name="Wu L."/>
            <person name="Ma J."/>
        </authorList>
    </citation>
    <scope>NUCLEOTIDE SEQUENCE [LARGE SCALE GENOMIC DNA]</scope>
    <source>
        <strain evidence="3">NBRC 102520</strain>
    </source>
</reference>
<sequence length="79" mass="8422">MTVRKMRPAILALTALAVGTVAFAAVPVAAMARPIAGARTTPTRPAAHAYRTRELPVPHIRAPQPSDHPDGTFPFIWLG</sequence>
<name>A0ABQ6B3Z1_9BRAD</name>
<organism evidence="2 3">
    <name type="scientific">Bradyrhizobium iriomotense</name>
    <dbReference type="NCBI Taxonomy" id="441950"/>
    <lineage>
        <taxon>Bacteria</taxon>
        <taxon>Pseudomonadati</taxon>
        <taxon>Pseudomonadota</taxon>
        <taxon>Alphaproteobacteria</taxon>
        <taxon>Hyphomicrobiales</taxon>
        <taxon>Nitrobacteraceae</taxon>
        <taxon>Bradyrhizobium</taxon>
    </lineage>
</organism>